<dbReference type="AlphaFoldDB" id="A0A0D8XVB4"/>
<dbReference type="InterPro" id="IPR032199">
    <property type="entry name" value="RMI1_C"/>
</dbReference>
<dbReference type="InterPro" id="IPR013894">
    <property type="entry name" value="RMI1_OB"/>
</dbReference>
<evidence type="ECO:0000313" key="7">
    <source>
        <dbReference type="Proteomes" id="UP000053766"/>
    </source>
</evidence>
<name>A0A0D8XVB4_DICVI</name>
<dbReference type="GO" id="GO:0000724">
    <property type="term" value="P:double-strand break repair via homologous recombination"/>
    <property type="evidence" value="ECO:0007669"/>
    <property type="project" value="TreeGrafter"/>
</dbReference>
<feature type="region of interest" description="Disordered" evidence="3">
    <location>
        <begin position="356"/>
        <end position="380"/>
    </location>
</feature>
<evidence type="ECO:0000259" key="4">
    <source>
        <dbReference type="Pfam" id="PF08585"/>
    </source>
</evidence>
<dbReference type="InterPro" id="IPR042470">
    <property type="entry name" value="RMI1_N_C_sf"/>
</dbReference>
<proteinExistence type="inferred from homology"/>
<dbReference type="Gene3D" id="2.40.50.770">
    <property type="entry name" value="RecQ-mediated genome instability protein Rmi1, C-terminal domain"/>
    <property type="match status" value="1"/>
</dbReference>
<feature type="domain" description="RecQ-mediated genome instability protein 1 C-terminal OB-fold" evidence="5">
    <location>
        <begin position="522"/>
        <end position="622"/>
    </location>
</feature>
<evidence type="ECO:0000256" key="1">
    <source>
        <dbReference type="ARBA" id="ARBA00006395"/>
    </source>
</evidence>
<evidence type="ECO:0000256" key="3">
    <source>
        <dbReference type="SAM" id="MobiDB-lite"/>
    </source>
</evidence>
<gene>
    <name evidence="6" type="ORF">DICVIV_05425</name>
</gene>
<comment type="similarity">
    <text evidence="1">Belongs to the RMI1 family.</text>
</comment>
<organism evidence="6 7">
    <name type="scientific">Dictyocaulus viviparus</name>
    <name type="common">Bovine lungworm</name>
    <dbReference type="NCBI Taxonomy" id="29172"/>
    <lineage>
        <taxon>Eukaryota</taxon>
        <taxon>Metazoa</taxon>
        <taxon>Ecdysozoa</taxon>
        <taxon>Nematoda</taxon>
        <taxon>Chromadorea</taxon>
        <taxon>Rhabditida</taxon>
        <taxon>Rhabditina</taxon>
        <taxon>Rhabditomorpha</taxon>
        <taxon>Strongyloidea</taxon>
        <taxon>Metastrongylidae</taxon>
        <taxon>Dictyocaulus</taxon>
    </lineage>
</organism>
<feature type="domain" description="RecQ mediated genome instability protein 1 OB-fold" evidence="4">
    <location>
        <begin position="86"/>
        <end position="224"/>
    </location>
</feature>
<dbReference type="Pfam" id="PF08585">
    <property type="entry name" value="RMI1_N_C"/>
    <property type="match status" value="1"/>
</dbReference>
<dbReference type="GO" id="GO:0016604">
    <property type="term" value="C:nuclear body"/>
    <property type="evidence" value="ECO:0007669"/>
    <property type="project" value="TreeGrafter"/>
</dbReference>
<sequence>MEDVLLFVFDFFMERHIALKEKWLSEVLSLLPSFLQIEKQDVYSAENRDNIASLMYEQWKYTDISETTYPLLKQLGLCLDVRKTCLTQPLVLQICSVVDIGSSFYSQFCALVHEFVDNTGFEPLPDMEHGHGLDDLESKPRRMLSLTVSDGETILRAIEYHSIKSFSLLTKPGCKKRGITACRISNKFFQILLIPPVLYRNGVFLLSSRNVQLLGGDVESVFKDGRPLQMMSRKLNLAIPTSKMKSHGVQKNSVQVDICGNDLVGKLHRDDEINGLSVHSNMYDQKRDNPENNDITKLKSYATEMDKVADEHITECSRNRCELQKSILSAGTTPRTTQISSAPTVILKPVAQISPIYTDGRNPESPSRLEDSPPDFDAARSYTHTTSKSPFLVAFPKMVAGFKNVVCVEELKERVGIQSYLRPGSFRKSVQSGSDEIKLDVIPKKIKVEVIELDDEEDIKPNELSSLTLSSTISSPSTSGVLKTVKNNPEDAVVVKFLALNVVLITDALKQMRFVVGSSRKTIQGIVVDIVKPLRIVDNMWTMKVTIEDDSTDNFICVIDNLTLSTLIGLTPQEAIEIRASHDVCRREDGQRRLAAVEEQLKRLDLLMDVEFFSGGRTDPVIRCIRTLMQALELIN</sequence>
<reference evidence="6 7" key="1">
    <citation type="submission" date="2013-11" db="EMBL/GenBank/DDBJ databases">
        <title>Draft genome of the bovine lungworm Dictyocaulus viviparus.</title>
        <authorList>
            <person name="Mitreva M."/>
        </authorList>
    </citation>
    <scope>NUCLEOTIDE SEQUENCE [LARGE SCALE GENOMIC DNA]</scope>
    <source>
        <strain evidence="6 7">HannoverDv2000</strain>
    </source>
</reference>
<dbReference type="GO" id="GO:0000712">
    <property type="term" value="P:resolution of meiotic recombination intermediates"/>
    <property type="evidence" value="ECO:0007669"/>
    <property type="project" value="TreeGrafter"/>
</dbReference>
<protein>
    <recommendedName>
        <fullName evidence="2">RecQ-mediated genome instability protein 1</fullName>
    </recommendedName>
</protein>
<dbReference type="PANTHER" id="PTHR14790:SF15">
    <property type="entry name" value="RECQ-MEDIATED GENOME INSTABILITY PROTEIN 1"/>
    <property type="match status" value="1"/>
</dbReference>
<accession>A0A0D8XVB4</accession>
<dbReference type="GO" id="GO:0031422">
    <property type="term" value="C:RecQ family helicase-topoisomerase III complex"/>
    <property type="evidence" value="ECO:0007669"/>
    <property type="project" value="TreeGrafter"/>
</dbReference>
<evidence type="ECO:0000313" key="6">
    <source>
        <dbReference type="EMBL" id="KJH48455.1"/>
    </source>
</evidence>
<dbReference type="PANTHER" id="PTHR14790">
    <property type="entry name" value="RECQ-MEDIATED GENOME INSTABILITY PROTEIN 1 RMI1"/>
    <property type="match status" value="1"/>
</dbReference>
<dbReference type="Pfam" id="PF16099">
    <property type="entry name" value="RMI1_C"/>
    <property type="match status" value="1"/>
</dbReference>
<evidence type="ECO:0000259" key="5">
    <source>
        <dbReference type="Pfam" id="PF16099"/>
    </source>
</evidence>
<dbReference type="SMART" id="SM01161">
    <property type="entry name" value="DUF1767"/>
    <property type="match status" value="1"/>
</dbReference>
<dbReference type="OrthoDB" id="341511at2759"/>
<dbReference type="EMBL" id="KN716267">
    <property type="protein sequence ID" value="KJH48455.1"/>
    <property type="molecule type" value="Genomic_DNA"/>
</dbReference>
<dbReference type="GO" id="GO:0000166">
    <property type="term" value="F:nucleotide binding"/>
    <property type="evidence" value="ECO:0007669"/>
    <property type="project" value="InterPro"/>
</dbReference>
<keyword evidence="7" id="KW-1185">Reference proteome</keyword>
<evidence type="ECO:0000256" key="2">
    <source>
        <dbReference type="ARBA" id="ARBA00018987"/>
    </source>
</evidence>
<dbReference type="Proteomes" id="UP000053766">
    <property type="component" value="Unassembled WGS sequence"/>
</dbReference>
<reference evidence="7" key="2">
    <citation type="journal article" date="2016" name="Sci. Rep.">
        <title>Dictyocaulus viviparus genome, variome and transcriptome elucidate lungworm biology and support future intervention.</title>
        <authorList>
            <person name="McNulty S.N."/>
            <person name="Strube C."/>
            <person name="Rosa B.A."/>
            <person name="Martin J.C."/>
            <person name="Tyagi R."/>
            <person name="Choi Y.J."/>
            <person name="Wang Q."/>
            <person name="Hallsworth Pepin K."/>
            <person name="Zhang X."/>
            <person name="Ozersky P."/>
            <person name="Wilson R.K."/>
            <person name="Sternberg P.W."/>
            <person name="Gasser R.B."/>
            <person name="Mitreva M."/>
        </authorList>
    </citation>
    <scope>NUCLEOTIDE SEQUENCE [LARGE SCALE GENOMIC DNA]</scope>
    <source>
        <strain evidence="7">HannoverDv2000</strain>
    </source>
</reference>
<dbReference type="STRING" id="29172.A0A0D8XVB4"/>